<protein>
    <recommendedName>
        <fullName evidence="3">PiggyBac transposable element-derived protein domain-containing protein</fullName>
    </recommendedName>
</protein>
<evidence type="ECO:0000313" key="2">
    <source>
        <dbReference type="Proteomes" id="UP000018958"/>
    </source>
</evidence>
<evidence type="ECO:0000313" key="1">
    <source>
        <dbReference type="EMBL" id="ETP22524.1"/>
    </source>
</evidence>
<dbReference type="PANTHER" id="PTHR46599:SF3">
    <property type="entry name" value="PIGGYBAC TRANSPOSABLE ELEMENT-DERIVED PROTEIN 4"/>
    <property type="match status" value="1"/>
</dbReference>
<comment type="caution">
    <text evidence="1">The sequence shown here is derived from an EMBL/GenBank/DDBJ whole genome shotgun (WGS) entry which is preliminary data.</text>
</comment>
<dbReference type="Proteomes" id="UP000018958">
    <property type="component" value="Unassembled WGS sequence"/>
</dbReference>
<dbReference type="AlphaFoldDB" id="W2XKP9"/>
<accession>W2XKP9</accession>
<dbReference type="PANTHER" id="PTHR46599">
    <property type="entry name" value="PIGGYBAC TRANSPOSABLE ELEMENT-DERIVED PROTEIN 4"/>
    <property type="match status" value="1"/>
</dbReference>
<sequence length="233" mass="25863">MGDSARGCTADSNDVVPYPKGYCYSLGVQEVGAVVYESVGSVSGEKSLFNIMGYLQFFNNKSSQARTDRTWMLRPVVDVMQGKFARGYTAPPVIGFDEATIPSRSRYNPCRSSWVCAVSSDSLVLCNLQREYPRSFVCQIVLFIKRSIAQPLQPQRTLTFSPQRRAVKDVPLDTWISAMTAIRGGMSFRVASKGFKVSRESRRMRILGLVSIMARTGPQLRYISGGGDRGLSR</sequence>
<evidence type="ECO:0008006" key="3">
    <source>
        <dbReference type="Google" id="ProtNLM"/>
    </source>
</evidence>
<reference evidence="1 2" key="1">
    <citation type="submission" date="2013-11" db="EMBL/GenBank/DDBJ databases">
        <title>The Genome Sequence of Phytophthora parasitica CJ01A1.</title>
        <authorList>
            <consortium name="The Broad Institute Genomics Platform"/>
            <person name="Russ C."/>
            <person name="Tyler B."/>
            <person name="Panabieres F."/>
            <person name="Shan W."/>
            <person name="Tripathy S."/>
            <person name="Grunwald N."/>
            <person name="Machado M."/>
            <person name="Johnson C.S."/>
            <person name="Walker B."/>
            <person name="Young S.K."/>
            <person name="Zeng Q."/>
            <person name="Gargeya S."/>
            <person name="Fitzgerald M."/>
            <person name="Haas B."/>
            <person name="Abouelleil A."/>
            <person name="Allen A.W."/>
            <person name="Alvarado L."/>
            <person name="Arachchi H.M."/>
            <person name="Berlin A.M."/>
            <person name="Chapman S.B."/>
            <person name="Gainer-Dewar J."/>
            <person name="Goldberg J."/>
            <person name="Griggs A."/>
            <person name="Gujja S."/>
            <person name="Hansen M."/>
            <person name="Howarth C."/>
            <person name="Imamovic A."/>
            <person name="Ireland A."/>
            <person name="Larimer J."/>
            <person name="McCowan C."/>
            <person name="Murphy C."/>
            <person name="Pearson M."/>
            <person name="Poon T.W."/>
            <person name="Priest M."/>
            <person name="Roberts A."/>
            <person name="Saif S."/>
            <person name="Shea T."/>
            <person name="Sisk P."/>
            <person name="Sykes S."/>
            <person name="Wortman J."/>
            <person name="Nusbaum C."/>
            <person name="Birren B."/>
        </authorList>
    </citation>
    <scope>NUCLEOTIDE SEQUENCE [LARGE SCALE GENOMIC DNA]</scope>
    <source>
        <strain evidence="1 2">CJ01A1</strain>
    </source>
</reference>
<proteinExistence type="predicted"/>
<organism evidence="1 2">
    <name type="scientific">Phytophthora nicotianae CJ01A1</name>
    <dbReference type="NCBI Taxonomy" id="1317063"/>
    <lineage>
        <taxon>Eukaryota</taxon>
        <taxon>Sar</taxon>
        <taxon>Stramenopiles</taxon>
        <taxon>Oomycota</taxon>
        <taxon>Peronosporomycetes</taxon>
        <taxon>Peronosporales</taxon>
        <taxon>Peronosporaceae</taxon>
        <taxon>Phytophthora</taxon>
    </lineage>
</organism>
<dbReference type="EMBL" id="ANIX01000947">
    <property type="protein sequence ID" value="ETP22524.1"/>
    <property type="molecule type" value="Genomic_DNA"/>
</dbReference>
<gene>
    <name evidence="1" type="ORF">F441_04175</name>
</gene>
<name>W2XKP9_PHYNI</name>